<proteinExistence type="predicted"/>
<feature type="region of interest" description="Disordered" evidence="1">
    <location>
        <begin position="417"/>
        <end position="528"/>
    </location>
</feature>
<dbReference type="InterPro" id="IPR043796">
    <property type="entry name" value="ESX-1_EspA/EspE-like"/>
</dbReference>
<feature type="compositionally biased region" description="Low complexity" evidence="1">
    <location>
        <begin position="337"/>
        <end position="384"/>
    </location>
</feature>
<dbReference type="Proteomes" id="UP000467428">
    <property type="component" value="Chromosome"/>
</dbReference>
<evidence type="ECO:0000259" key="2">
    <source>
        <dbReference type="Pfam" id="PF18879"/>
    </source>
</evidence>
<feature type="domain" description="ESX-1 secretion-associated protein EspA/EspE-like" evidence="2">
    <location>
        <begin position="103"/>
        <end position="186"/>
    </location>
</feature>
<accession>A0A7I7S0B3</accession>
<evidence type="ECO:0000313" key="3">
    <source>
        <dbReference type="EMBL" id="BBY50312.1"/>
    </source>
</evidence>
<dbReference type="AlphaFoldDB" id="A0A7I7S0B3"/>
<feature type="compositionally biased region" description="Acidic residues" evidence="1">
    <location>
        <begin position="452"/>
        <end position="477"/>
    </location>
</feature>
<feature type="compositionally biased region" description="Gly residues" evidence="1">
    <location>
        <begin position="316"/>
        <end position="336"/>
    </location>
</feature>
<name>A0A7I7S0B3_9MYCO</name>
<organism evidence="3 4">
    <name type="scientific">Mycolicibacterium arabiense</name>
    <dbReference type="NCBI Taxonomy" id="1286181"/>
    <lineage>
        <taxon>Bacteria</taxon>
        <taxon>Bacillati</taxon>
        <taxon>Actinomycetota</taxon>
        <taxon>Actinomycetes</taxon>
        <taxon>Mycobacteriales</taxon>
        <taxon>Mycobacteriaceae</taxon>
        <taxon>Mycolicibacterium</taxon>
    </lineage>
</organism>
<reference evidence="3 4" key="1">
    <citation type="journal article" date="2019" name="Emerg. Microbes Infect.">
        <title>Comprehensive subspecies identification of 175 nontuberculous mycobacteria species based on 7547 genomic profiles.</title>
        <authorList>
            <person name="Matsumoto Y."/>
            <person name="Kinjo T."/>
            <person name="Motooka D."/>
            <person name="Nabeya D."/>
            <person name="Jung N."/>
            <person name="Uechi K."/>
            <person name="Horii T."/>
            <person name="Iida T."/>
            <person name="Fujita J."/>
            <person name="Nakamura S."/>
        </authorList>
    </citation>
    <scope>NUCLEOTIDE SEQUENCE [LARGE SCALE GENOMIC DNA]</scope>
    <source>
        <strain evidence="3 4">JCM 18538</strain>
    </source>
</reference>
<dbReference type="KEGG" id="marz:MARA_37800"/>
<keyword evidence="4" id="KW-1185">Reference proteome</keyword>
<evidence type="ECO:0000256" key="1">
    <source>
        <dbReference type="SAM" id="MobiDB-lite"/>
    </source>
</evidence>
<geneLocation type="plasmid" evidence="4">
    <name>pjcm18538 dna</name>
</geneLocation>
<evidence type="ECO:0000313" key="4">
    <source>
        <dbReference type="Proteomes" id="UP000467428"/>
    </source>
</evidence>
<dbReference type="EMBL" id="AP022593">
    <property type="protein sequence ID" value="BBY50312.1"/>
    <property type="molecule type" value="Genomic_DNA"/>
</dbReference>
<sequence length="528" mass="52625">MSLVGDIKDVGDALWEVGKAGQELAGEADTLARGLKGLGNLFERFSPAGRLADLAKLGRKMSTYADDALKFLARPDVQRFLERANRPILTGGQKTIGGMKFTTGFGDPEDGARFNEGAARFQRAGATLSSAHPDDCWSGRGSGAYGDANERQIGRTRAVSAADQAVNAVLTREANQIVATRTALDDQSDWLADVGLVTMLVAATPYVGQGAALAMEIAAVTKALGVCTTQLVQLTQQVNANAAGIRQTADRYERVTGLGTMSRGGPSIESPGTDVPPPSEPTDDGGTGPGEEPGGEPSGGGHTDGDEGSRDEPGSAPGGSLGGGASGGGASGGSASGGAPASDVDAAPVDDVPASDLPSAPASPPVGSGVSGGAMAPPMGAAPAAALPAAAGALPAATAAGMNAAQLASLIQSAVQQALNQNAEQKAAEEKERADAAKDSDRDGVPDVRDDSDGDGVTDAEDDENRDGVLDVEQDADGDGKPDDAVAAGPGTPGGERAPVDHERLVGDQIGSSDARDGGTGSTAVTAR</sequence>
<dbReference type="Pfam" id="PF18879">
    <property type="entry name" value="EspA_EspE"/>
    <property type="match status" value="1"/>
</dbReference>
<dbReference type="RefSeq" id="WP_163919807.1">
    <property type="nucleotide sequence ID" value="NZ_AP022593.1"/>
</dbReference>
<gene>
    <name evidence="3" type="ORF">MARA_37800</name>
</gene>
<protein>
    <recommendedName>
        <fullName evidence="2">ESX-1 secretion-associated protein EspA/EspE-like domain-containing protein</fullName>
    </recommendedName>
</protein>
<feature type="compositionally biased region" description="Basic and acidic residues" evidence="1">
    <location>
        <begin position="303"/>
        <end position="313"/>
    </location>
</feature>
<feature type="compositionally biased region" description="Gly residues" evidence="1">
    <location>
        <begin position="285"/>
        <end position="302"/>
    </location>
</feature>
<feature type="region of interest" description="Disordered" evidence="1">
    <location>
        <begin position="257"/>
        <end position="384"/>
    </location>
</feature>
<feature type="compositionally biased region" description="Basic and acidic residues" evidence="1">
    <location>
        <begin position="426"/>
        <end position="451"/>
    </location>
</feature>